<dbReference type="Proteomes" id="UP000594892">
    <property type="component" value="Chromosome 2"/>
</dbReference>
<gene>
    <name evidence="1" type="ORF">I6H06_23250</name>
</gene>
<dbReference type="GeneID" id="45696421"/>
<dbReference type="EMBL" id="CP065601">
    <property type="protein sequence ID" value="QPQ92020.1"/>
    <property type="molecule type" value="Genomic_DNA"/>
</dbReference>
<accession>A0AAQ0BT56</accession>
<dbReference type="RefSeq" id="WP_017432205.1">
    <property type="nucleotide sequence ID" value="NZ_CP052867.1"/>
</dbReference>
<evidence type="ECO:0000313" key="1">
    <source>
        <dbReference type="EMBL" id="QPQ92020.1"/>
    </source>
</evidence>
<organism evidence="1 2">
    <name type="scientific">Burkholderia glumae</name>
    <name type="common">Pseudomonas glumae</name>
    <dbReference type="NCBI Taxonomy" id="337"/>
    <lineage>
        <taxon>Bacteria</taxon>
        <taxon>Pseudomonadati</taxon>
        <taxon>Pseudomonadota</taxon>
        <taxon>Betaproteobacteria</taxon>
        <taxon>Burkholderiales</taxon>
        <taxon>Burkholderiaceae</taxon>
        <taxon>Burkholderia</taxon>
    </lineage>
</organism>
<sequence>MISIHAHIEASATPGFVLLRTSASADPERKPAMLVSRAALPGVLLLLLDAAAHFDYDVLEVPHA</sequence>
<proteinExistence type="predicted"/>
<dbReference type="AlphaFoldDB" id="A0AAQ0BT56"/>
<evidence type="ECO:0000313" key="2">
    <source>
        <dbReference type="Proteomes" id="UP000594892"/>
    </source>
</evidence>
<name>A0AAQ0BT56_BURGL</name>
<reference evidence="1 2" key="1">
    <citation type="submission" date="2020-12" db="EMBL/GenBank/DDBJ databases">
        <title>FDA dAtabase for Regulatory Grade micrObial Sequences (FDA-ARGOS): Supporting development and validation of Infectious Disease Dx tests.</title>
        <authorList>
            <person name="Minogue T."/>
            <person name="Wolcott M."/>
            <person name="Wasieloski L."/>
            <person name="Aguilar W."/>
            <person name="Moore D."/>
            <person name="Jaissle J."/>
            <person name="Tallon L."/>
            <person name="Sadzewicz L."/>
            <person name="Zhao X."/>
            <person name="Boylan J."/>
            <person name="Ott S."/>
            <person name="Bowen H."/>
            <person name="Vavikolanu K."/>
            <person name="Mehta A."/>
            <person name="Aluvathingal J."/>
            <person name="Nadendla S."/>
            <person name="Yan Y."/>
            <person name="Sichtig H."/>
        </authorList>
    </citation>
    <scope>NUCLEOTIDE SEQUENCE [LARGE SCALE GENOMIC DNA]</scope>
    <source>
        <strain evidence="1 2">FDAARGOS_949</strain>
    </source>
</reference>
<protein>
    <submittedName>
        <fullName evidence="1">Uncharacterized protein</fullName>
    </submittedName>
</protein>